<sequence>MSDGVVLHWGVGASRFPPLLLPCPRSSLTPSLTPDRPPSVPALLCRSGQARFYLPLSQIERVYPMVHLPAARQEGPRVHLRGETLDVQDTRGWWAQPPAEPEAAQRLIVVTRPRREAWWVDEVGPVADVPDGAPHAVLDGQVLPVVWRP</sequence>
<dbReference type="Proteomes" id="UP000197208">
    <property type="component" value="Unassembled WGS sequence"/>
</dbReference>
<dbReference type="EMBL" id="NHMK01000022">
    <property type="protein sequence ID" value="OWL94763.1"/>
    <property type="molecule type" value="Genomic_DNA"/>
</dbReference>
<dbReference type="GO" id="GO:0007165">
    <property type="term" value="P:signal transduction"/>
    <property type="evidence" value="ECO:0007669"/>
    <property type="project" value="InterPro"/>
</dbReference>
<dbReference type="SUPFAM" id="SSF50341">
    <property type="entry name" value="CheW-like"/>
    <property type="match status" value="1"/>
</dbReference>
<proteinExistence type="predicted"/>
<name>A0A246BHN8_9DEIO</name>
<feature type="domain" description="CheW-like" evidence="1">
    <location>
        <begin position="42"/>
        <end position="131"/>
    </location>
</feature>
<keyword evidence="3" id="KW-1185">Reference proteome</keyword>
<dbReference type="Pfam" id="PF01584">
    <property type="entry name" value="CheW"/>
    <property type="match status" value="1"/>
</dbReference>
<evidence type="ECO:0000259" key="1">
    <source>
        <dbReference type="Pfam" id="PF01584"/>
    </source>
</evidence>
<dbReference type="InterPro" id="IPR002545">
    <property type="entry name" value="CheW-lke_dom"/>
</dbReference>
<dbReference type="InterPro" id="IPR036061">
    <property type="entry name" value="CheW-like_dom_sf"/>
</dbReference>
<evidence type="ECO:0000313" key="3">
    <source>
        <dbReference type="Proteomes" id="UP000197208"/>
    </source>
</evidence>
<evidence type="ECO:0000313" key="2">
    <source>
        <dbReference type="EMBL" id="OWL94763.1"/>
    </source>
</evidence>
<organism evidence="2 3">
    <name type="scientific">Deinococcus indicus</name>
    <dbReference type="NCBI Taxonomy" id="223556"/>
    <lineage>
        <taxon>Bacteria</taxon>
        <taxon>Thermotogati</taxon>
        <taxon>Deinococcota</taxon>
        <taxon>Deinococci</taxon>
        <taxon>Deinococcales</taxon>
        <taxon>Deinococcaceae</taxon>
        <taxon>Deinococcus</taxon>
    </lineage>
</organism>
<dbReference type="GO" id="GO:0006935">
    <property type="term" value="P:chemotaxis"/>
    <property type="evidence" value="ECO:0007669"/>
    <property type="project" value="InterPro"/>
</dbReference>
<protein>
    <recommendedName>
        <fullName evidence="1">CheW-like domain-containing protein</fullName>
    </recommendedName>
</protein>
<accession>A0A246BHN8</accession>
<gene>
    <name evidence="2" type="ORF">CBQ26_14700</name>
</gene>
<dbReference type="OrthoDB" id="9790406at2"/>
<reference evidence="2 3" key="1">
    <citation type="submission" date="2017-05" db="EMBL/GenBank/DDBJ databases">
        <title>De novo genome assembly of Deniococcus indicus strain DR1.</title>
        <authorList>
            <person name="Chauhan D."/>
            <person name="Yennamalli R.M."/>
            <person name="Priyadarshini R."/>
        </authorList>
    </citation>
    <scope>NUCLEOTIDE SEQUENCE [LARGE SCALE GENOMIC DNA]</scope>
    <source>
        <strain evidence="2 3">DR1</strain>
    </source>
</reference>
<comment type="caution">
    <text evidence="2">The sequence shown here is derived from an EMBL/GenBank/DDBJ whole genome shotgun (WGS) entry which is preliminary data.</text>
</comment>
<dbReference type="AlphaFoldDB" id="A0A246BHN8"/>